<keyword evidence="2" id="KW-1185">Reference proteome</keyword>
<dbReference type="PANTHER" id="PTHR46694:SF1">
    <property type="entry name" value="AT-RICH INTERACTIVE DOMAIN-CONTAINING PROTEIN 4"/>
    <property type="match status" value="1"/>
</dbReference>
<dbReference type="PANTHER" id="PTHR46694">
    <property type="entry name" value="AT-RICH INTERACTIVE DOMAIN-CONTAINING PROTEIN 4"/>
    <property type="match status" value="1"/>
</dbReference>
<accession>A0AAE2BRD2</accession>
<reference evidence="1" key="1">
    <citation type="submission" date="2020-06" db="EMBL/GenBank/DDBJ databases">
        <authorList>
            <person name="Li T."/>
            <person name="Hu X."/>
            <person name="Zhang T."/>
            <person name="Song X."/>
            <person name="Zhang H."/>
            <person name="Dai N."/>
            <person name="Sheng W."/>
            <person name="Hou X."/>
            <person name="Wei L."/>
        </authorList>
    </citation>
    <scope>NUCLEOTIDE SEQUENCE</scope>
    <source>
        <strain evidence="1">K16</strain>
        <tissue evidence="1">Leaf</tissue>
    </source>
</reference>
<proteinExistence type="predicted"/>
<comment type="caution">
    <text evidence="1">The sequence shown here is derived from an EMBL/GenBank/DDBJ whole genome shotgun (WGS) entry which is preliminary data.</text>
</comment>
<protein>
    <submittedName>
        <fullName evidence="1">AT-rich interactive domain-containing protein 4</fullName>
    </submittedName>
</protein>
<gene>
    <name evidence="1" type="ORF">Sango_1657000</name>
</gene>
<evidence type="ECO:0000313" key="2">
    <source>
        <dbReference type="Proteomes" id="UP001289374"/>
    </source>
</evidence>
<reference evidence="1" key="2">
    <citation type="journal article" date="2024" name="Plant">
        <title>Genomic evolution and insights into agronomic trait innovations of Sesamum species.</title>
        <authorList>
            <person name="Miao H."/>
            <person name="Wang L."/>
            <person name="Qu L."/>
            <person name="Liu H."/>
            <person name="Sun Y."/>
            <person name="Le M."/>
            <person name="Wang Q."/>
            <person name="Wei S."/>
            <person name="Zheng Y."/>
            <person name="Lin W."/>
            <person name="Duan Y."/>
            <person name="Cao H."/>
            <person name="Xiong S."/>
            <person name="Wang X."/>
            <person name="Wei L."/>
            <person name="Li C."/>
            <person name="Ma Q."/>
            <person name="Ju M."/>
            <person name="Zhao R."/>
            <person name="Li G."/>
            <person name="Mu C."/>
            <person name="Tian Q."/>
            <person name="Mei H."/>
            <person name="Zhang T."/>
            <person name="Gao T."/>
            <person name="Zhang H."/>
        </authorList>
    </citation>
    <scope>NUCLEOTIDE SEQUENCE</scope>
    <source>
        <strain evidence="1">K16</strain>
    </source>
</reference>
<organism evidence="1 2">
    <name type="scientific">Sesamum angolense</name>
    <dbReference type="NCBI Taxonomy" id="2727404"/>
    <lineage>
        <taxon>Eukaryota</taxon>
        <taxon>Viridiplantae</taxon>
        <taxon>Streptophyta</taxon>
        <taxon>Embryophyta</taxon>
        <taxon>Tracheophyta</taxon>
        <taxon>Spermatophyta</taxon>
        <taxon>Magnoliopsida</taxon>
        <taxon>eudicotyledons</taxon>
        <taxon>Gunneridae</taxon>
        <taxon>Pentapetalae</taxon>
        <taxon>asterids</taxon>
        <taxon>lamiids</taxon>
        <taxon>Lamiales</taxon>
        <taxon>Pedaliaceae</taxon>
        <taxon>Sesamum</taxon>
    </lineage>
</organism>
<sequence length="223" mass="24488">MYGAAENKQKQDVLEEKRKFPFPEIVSSGRLEVQSLKNPTTDEFRKVLDSWQPNLVYLQGEQLPNDEVGSVVWGGLELSSPEAVSGLFSSTMPTTVYLEVPNGERLAESLHSKGVPYVIYWKNSFSCYAASHFVMHCSPQCKGPNLLGESPKINIDIPEMEDPGDDEESSSGSLPAIKIYDDDVNMRFLVCGETSSLDACLLSSLEDGLNALLNIEVTSSNSS</sequence>
<dbReference type="AlphaFoldDB" id="A0AAE2BRD2"/>
<dbReference type="InterPro" id="IPR042293">
    <property type="entry name" value="ARID4"/>
</dbReference>
<dbReference type="Proteomes" id="UP001289374">
    <property type="component" value="Unassembled WGS sequence"/>
</dbReference>
<evidence type="ECO:0000313" key="1">
    <source>
        <dbReference type="EMBL" id="KAK4395027.1"/>
    </source>
</evidence>
<dbReference type="EMBL" id="JACGWL010000009">
    <property type="protein sequence ID" value="KAK4395027.1"/>
    <property type="molecule type" value="Genomic_DNA"/>
</dbReference>
<name>A0AAE2BRD2_9LAMI</name>